<protein>
    <recommendedName>
        <fullName evidence="3">Tetratricopeptide repeat protein</fullName>
    </recommendedName>
</protein>
<dbReference type="RefSeq" id="WP_006781771.1">
    <property type="nucleotide sequence ID" value="NZ_CP040506.1"/>
</dbReference>
<comment type="caution">
    <text evidence="1">The sequence shown here is derived from an EMBL/GenBank/DDBJ whole genome shotgun (WGS) entry which is preliminary data.</text>
</comment>
<proteinExistence type="predicted"/>
<sequence>MEKREICLTIKTLIEQGQYERAYELIVNHMKLAPDDASWHNLLGILYEKQGNHVGGMKHFRAAWALDAAYLPARWNMELYGGFEKGGKTCAYLAEECQYGQTEKGGRGYEAV</sequence>
<dbReference type="SUPFAM" id="SSF48452">
    <property type="entry name" value="TPR-like"/>
    <property type="match status" value="1"/>
</dbReference>
<dbReference type="Proteomes" id="UP000005384">
    <property type="component" value="Unassembled WGS sequence"/>
</dbReference>
<dbReference type="Gene3D" id="1.25.40.10">
    <property type="entry name" value="Tetratricopeptide repeat domain"/>
    <property type="match status" value="1"/>
</dbReference>
<evidence type="ECO:0008006" key="3">
    <source>
        <dbReference type="Google" id="ProtNLM"/>
    </source>
</evidence>
<accession>G5IJV2</accession>
<reference evidence="1 2" key="1">
    <citation type="submission" date="2011-08" db="EMBL/GenBank/DDBJ databases">
        <title>The Genome Sequence of Clostridium hathewayi WAL-18680.</title>
        <authorList>
            <consortium name="The Broad Institute Genome Sequencing Platform"/>
            <person name="Earl A."/>
            <person name="Ward D."/>
            <person name="Feldgarden M."/>
            <person name="Gevers D."/>
            <person name="Finegold S.M."/>
            <person name="Summanen P.H."/>
            <person name="Molitoris D.R."/>
            <person name="Song M."/>
            <person name="Daigneault M."/>
            <person name="Allen-Vercoe E."/>
            <person name="Young S.K."/>
            <person name="Zeng Q."/>
            <person name="Gargeya S."/>
            <person name="Fitzgerald M."/>
            <person name="Haas B."/>
            <person name="Abouelleil A."/>
            <person name="Alvarado L."/>
            <person name="Arachchi H.M."/>
            <person name="Berlin A."/>
            <person name="Brown A."/>
            <person name="Chapman S.B."/>
            <person name="Chen Z."/>
            <person name="Dunbar C."/>
            <person name="Freedman E."/>
            <person name="Gearin G."/>
            <person name="Gellesch M."/>
            <person name="Goldberg J."/>
            <person name="Griggs A."/>
            <person name="Gujja S."/>
            <person name="Heiman D."/>
            <person name="Howarth C."/>
            <person name="Larson L."/>
            <person name="Lui A."/>
            <person name="MacDonald P.J.P."/>
            <person name="Montmayeur A."/>
            <person name="Murphy C."/>
            <person name="Neiman D."/>
            <person name="Pearson M."/>
            <person name="Priest M."/>
            <person name="Roberts A."/>
            <person name="Saif S."/>
            <person name="Shea T."/>
            <person name="Shenoy N."/>
            <person name="Sisk P."/>
            <person name="Stolte C."/>
            <person name="Sykes S."/>
            <person name="Wortman J."/>
            <person name="Nusbaum C."/>
            <person name="Birren B."/>
        </authorList>
    </citation>
    <scope>NUCLEOTIDE SEQUENCE [LARGE SCALE GENOMIC DNA]</scope>
    <source>
        <strain evidence="1 2">WAL-18680</strain>
    </source>
</reference>
<keyword evidence="2" id="KW-1185">Reference proteome</keyword>
<evidence type="ECO:0000313" key="1">
    <source>
        <dbReference type="EMBL" id="EHI58322.1"/>
    </source>
</evidence>
<name>G5IJV2_9FIRM</name>
<evidence type="ECO:0000313" key="2">
    <source>
        <dbReference type="Proteomes" id="UP000005384"/>
    </source>
</evidence>
<dbReference type="PATRIC" id="fig|742737.3.peg.3760"/>
<gene>
    <name evidence="1" type="ORF">HMPREF9473_03780</name>
</gene>
<dbReference type="HOGENOM" id="CLU_140954_1_0_9"/>
<dbReference type="EMBL" id="ADLN01000104">
    <property type="protein sequence ID" value="EHI58322.1"/>
    <property type="molecule type" value="Genomic_DNA"/>
</dbReference>
<dbReference type="InterPro" id="IPR011990">
    <property type="entry name" value="TPR-like_helical_dom_sf"/>
</dbReference>
<dbReference type="AlphaFoldDB" id="G5IJV2"/>
<organism evidence="1 2">
    <name type="scientific">Hungatella hathewayi WAL-18680</name>
    <dbReference type="NCBI Taxonomy" id="742737"/>
    <lineage>
        <taxon>Bacteria</taxon>
        <taxon>Bacillati</taxon>
        <taxon>Bacillota</taxon>
        <taxon>Clostridia</taxon>
        <taxon>Lachnospirales</taxon>
        <taxon>Lachnospiraceae</taxon>
        <taxon>Hungatella</taxon>
    </lineage>
</organism>